<name>A0A0A1YGY3_9PSED</name>
<evidence type="ECO:0000259" key="5">
    <source>
        <dbReference type="PROSITE" id="PS51007"/>
    </source>
</evidence>
<accession>A0A0A1YGY3</accession>
<gene>
    <name evidence="6" type="ORF">TMS3_0121975</name>
</gene>
<dbReference type="InterPro" id="IPR036909">
    <property type="entry name" value="Cyt_c-like_dom_sf"/>
</dbReference>
<feature type="domain" description="Cytochrome c" evidence="5">
    <location>
        <begin position="127"/>
        <end position="222"/>
    </location>
</feature>
<dbReference type="InterPro" id="IPR011429">
    <property type="entry name" value="Cyt_c_Planctomycete-type"/>
</dbReference>
<dbReference type="SUPFAM" id="SSF46626">
    <property type="entry name" value="Cytochrome c"/>
    <property type="match status" value="1"/>
</dbReference>
<keyword evidence="2 4" id="KW-0479">Metal-binding</keyword>
<evidence type="ECO:0000256" key="4">
    <source>
        <dbReference type="PROSITE-ProRule" id="PRU00433"/>
    </source>
</evidence>
<dbReference type="Pfam" id="PF07635">
    <property type="entry name" value="PSCyt1"/>
    <property type="match status" value="1"/>
</dbReference>
<keyword evidence="3 4" id="KW-0408">Iron</keyword>
<keyword evidence="7" id="KW-1185">Reference proteome</keyword>
<dbReference type="PANTHER" id="PTHR35889:SF3">
    <property type="entry name" value="F-BOX DOMAIN-CONTAINING PROTEIN"/>
    <property type="match status" value="1"/>
</dbReference>
<dbReference type="PANTHER" id="PTHR35889">
    <property type="entry name" value="CYCLOINULO-OLIGOSACCHARIDE FRUCTANOTRANSFERASE-RELATED"/>
    <property type="match status" value="1"/>
</dbReference>
<sequence length="294" mass="32066">MLLVLLPAIQAYAEEPTFQDIKPILQARCVLCHRAPEPPLGLSLDSLEDLLKGSQNGPIVSSGAPSSSKLIKRLKGLSQPRMPMTGPPFLSKEEIALFERWIAGGLKPGTTEHSTGIDNTLSINPTAAVNYGHVEKILVRRCVKCHSPAGLMGGPPESYLLTSYTATLSHEDRARVVPGSADSSELVRRIRGQAIPRMPYDGPPFLDEAEITLIINWINQGARDARGKPAKFPAGAKVRLHGRLGSNWQLDSLPLKVNAATRLEHSPRTGDYVQVRGRLMSDGALTIERIRPRE</sequence>
<evidence type="ECO:0000313" key="7">
    <source>
        <dbReference type="Proteomes" id="UP000030063"/>
    </source>
</evidence>
<keyword evidence="1 4" id="KW-0349">Heme</keyword>
<dbReference type="EMBL" id="AWSQ01000009">
    <property type="protein sequence ID" value="KFX67879.1"/>
    <property type="molecule type" value="Genomic_DNA"/>
</dbReference>
<evidence type="ECO:0000256" key="2">
    <source>
        <dbReference type="ARBA" id="ARBA00022723"/>
    </source>
</evidence>
<dbReference type="GO" id="GO:0009055">
    <property type="term" value="F:electron transfer activity"/>
    <property type="evidence" value="ECO:0007669"/>
    <property type="project" value="InterPro"/>
</dbReference>
<evidence type="ECO:0000256" key="3">
    <source>
        <dbReference type="ARBA" id="ARBA00023004"/>
    </source>
</evidence>
<dbReference type="GO" id="GO:0020037">
    <property type="term" value="F:heme binding"/>
    <property type="evidence" value="ECO:0007669"/>
    <property type="project" value="InterPro"/>
</dbReference>
<dbReference type="eggNOG" id="COG2010">
    <property type="taxonomic scope" value="Bacteria"/>
</dbReference>
<dbReference type="STRING" id="1395571.TMS3_0121975"/>
<dbReference type="PROSITE" id="PS51007">
    <property type="entry name" value="CYTC"/>
    <property type="match status" value="1"/>
</dbReference>
<reference evidence="6 7" key="1">
    <citation type="journal article" date="2014" name="Genome Announc.">
        <title>Draft Genome Sequence of Petroleum Oil-Degrading Marine Bacterium Pseudomonas taeanensis Strain MS-3, Isolated from a Crude Oil-Contaminated Seashore.</title>
        <authorList>
            <person name="Lee S.Y."/>
            <person name="Kim S.H."/>
            <person name="Lee D.G."/>
            <person name="Shin S."/>
            <person name="Yun S.H."/>
            <person name="Choi C.W."/>
            <person name="Chung Y.H."/>
            <person name="Choi J.S."/>
            <person name="Kahng H.Y."/>
            <person name="Kim S.I."/>
        </authorList>
    </citation>
    <scope>NUCLEOTIDE SEQUENCE [LARGE SCALE GENOMIC DNA]</scope>
    <source>
        <strain evidence="6 7">MS-3</strain>
    </source>
</reference>
<evidence type="ECO:0000256" key="1">
    <source>
        <dbReference type="ARBA" id="ARBA00022617"/>
    </source>
</evidence>
<protein>
    <recommendedName>
        <fullName evidence="5">Cytochrome c domain-containing protein</fullName>
    </recommendedName>
</protein>
<dbReference type="Proteomes" id="UP000030063">
    <property type="component" value="Unassembled WGS sequence"/>
</dbReference>
<dbReference type="InterPro" id="IPR009056">
    <property type="entry name" value="Cyt_c-like_dom"/>
</dbReference>
<dbReference type="AlphaFoldDB" id="A0A0A1YGY3"/>
<dbReference type="GO" id="GO:0046872">
    <property type="term" value="F:metal ion binding"/>
    <property type="evidence" value="ECO:0007669"/>
    <property type="project" value="UniProtKB-KW"/>
</dbReference>
<proteinExistence type="predicted"/>
<comment type="caution">
    <text evidence="6">The sequence shown here is derived from an EMBL/GenBank/DDBJ whole genome shotgun (WGS) entry which is preliminary data.</text>
</comment>
<organism evidence="6 7">
    <name type="scientific">Pseudomonas taeanensis MS-3</name>
    <dbReference type="NCBI Taxonomy" id="1395571"/>
    <lineage>
        <taxon>Bacteria</taxon>
        <taxon>Pseudomonadati</taxon>
        <taxon>Pseudomonadota</taxon>
        <taxon>Gammaproteobacteria</taxon>
        <taxon>Pseudomonadales</taxon>
        <taxon>Pseudomonadaceae</taxon>
        <taxon>Pseudomonas</taxon>
    </lineage>
</organism>
<evidence type="ECO:0000313" key="6">
    <source>
        <dbReference type="EMBL" id="KFX67879.1"/>
    </source>
</evidence>